<dbReference type="GO" id="GO:0016853">
    <property type="term" value="F:isomerase activity"/>
    <property type="evidence" value="ECO:0007669"/>
    <property type="project" value="UniProtKB-KW"/>
</dbReference>
<name>A0ABS5FKJ1_9BRAD</name>
<dbReference type="EMBL" id="JAFCJH010000017">
    <property type="protein sequence ID" value="MBR0797312.1"/>
    <property type="molecule type" value="Genomic_DNA"/>
</dbReference>
<reference evidence="3" key="1">
    <citation type="journal article" date="2021" name="ISME J.">
        <title>Evolutionary origin and ecological implication of a unique nif island in free-living Bradyrhizobium lineages.</title>
        <authorList>
            <person name="Tao J."/>
        </authorList>
    </citation>
    <scope>NUCLEOTIDE SEQUENCE [LARGE SCALE GENOMIC DNA]</scope>
    <source>
        <strain evidence="3">SZCCT0434</strain>
    </source>
</reference>
<evidence type="ECO:0000259" key="1">
    <source>
        <dbReference type="Pfam" id="PF01261"/>
    </source>
</evidence>
<proteinExistence type="predicted"/>
<dbReference type="PANTHER" id="PTHR12110:SF21">
    <property type="entry name" value="XYLOSE ISOMERASE-LIKE TIM BARREL DOMAIN-CONTAINING PROTEIN"/>
    <property type="match status" value="1"/>
</dbReference>
<accession>A0ABS5FKJ1</accession>
<dbReference type="InterPro" id="IPR013022">
    <property type="entry name" value="Xyl_isomerase-like_TIM-brl"/>
</dbReference>
<evidence type="ECO:0000313" key="2">
    <source>
        <dbReference type="EMBL" id="MBR0797312.1"/>
    </source>
</evidence>
<evidence type="ECO:0000313" key="3">
    <source>
        <dbReference type="Proteomes" id="UP001315278"/>
    </source>
</evidence>
<organism evidence="2 3">
    <name type="scientific">Bradyrhizobium jicamae</name>
    <dbReference type="NCBI Taxonomy" id="280332"/>
    <lineage>
        <taxon>Bacteria</taxon>
        <taxon>Pseudomonadati</taxon>
        <taxon>Pseudomonadota</taxon>
        <taxon>Alphaproteobacteria</taxon>
        <taxon>Hyphomicrobiales</taxon>
        <taxon>Nitrobacteraceae</taxon>
        <taxon>Bradyrhizobium</taxon>
    </lineage>
</organism>
<dbReference type="InterPro" id="IPR050312">
    <property type="entry name" value="IolE/XylAMocC-like"/>
</dbReference>
<keyword evidence="3" id="KW-1185">Reference proteome</keyword>
<dbReference type="Gene3D" id="3.20.20.150">
    <property type="entry name" value="Divalent-metal-dependent TIM barrel enzymes"/>
    <property type="match status" value="1"/>
</dbReference>
<dbReference type="PANTHER" id="PTHR12110">
    <property type="entry name" value="HYDROXYPYRUVATE ISOMERASE"/>
    <property type="match status" value="1"/>
</dbReference>
<dbReference type="Pfam" id="PF01261">
    <property type="entry name" value="AP_endonuc_2"/>
    <property type="match status" value="1"/>
</dbReference>
<sequence>MKPRTMRGPGLFISQFIGAHPPFDTLGGLAEWAKELGFKALQIPVSDPRLKDLADLPEQDALARIESVISKAGMVVSEIAAQRSGQLLAVHPAYDETMDALAAPDVRGRPAARQAQAERDLRRAIGRAAATGAGKVVVFSGGLAWPYVYPYPPRPAGLVERAFDELARRWRPLLDDADRAGVDLCFELHPGQDLHDGVTFERFLACVDHHPRVKINYDPSHFLLQQMDYLGFIDRYHARIGAFHVKDAEFTPGAASGVYGGYQDWLDRPGRFRSVGDGQIDFRSIFDRLTRCGYDGWAVLEWECCLKNSGDGAREGAQFIERHIIRVSDRSFDAALGASMPAETIDHVLGIARRS</sequence>
<keyword evidence="2" id="KW-0413">Isomerase</keyword>
<comment type="caution">
    <text evidence="2">The sequence shown here is derived from an EMBL/GenBank/DDBJ whole genome shotgun (WGS) entry which is preliminary data.</text>
</comment>
<dbReference type="InterPro" id="IPR036237">
    <property type="entry name" value="Xyl_isomerase-like_sf"/>
</dbReference>
<protein>
    <submittedName>
        <fullName evidence="2">Sugar phosphate isomerase/epimerase</fullName>
    </submittedName>
</protein>
<gene>
    <name evidence="2" type="ORF">JQ615_18140</name>
</gene>
<feature type="domain" description="Xylose isomerase-like TIM barrel" evidence="1">
    <location>
        <begin position="31"/>
        <end position="322"/>
    </location>
</feature>
<dbReference type="RefSeq" id="WP_212493249.1">
    <property type="nucleotide sequence ID" value="NZ_JAFCJH010000017.1"/>
</dbReference>
<dbReference type="Proteomes" id="UP001315278">
    <property type="component" value="Unassembled WGS sequence"/>
</dbReference>
<dbReference type="SUPFAM" id="SSF51658">
    <property type="entry name" value="Xylose isomerase-like"/>
    <property type="match status" value="1"/>
</dbReference>